<gene>
    <name evidence="6" type="ORF">H8S62_16600</name>
</gene>
<dbReference type="GO" id="GO:0140098">
    <property type="term" value="F:catalytic activity, acting on RNA"/>
    <property type="evidence" value="ECO:0007669"/>
    <property type="project" value="UniProtKB-ARBA"/>
</dbReference>
<dbReference type="PANTHER" id="PTHR21600">
    <property type="entry name" value="MITOCHONDRIAL RNA PSEUDOURIDINE SYNTHASE"/>
    <property type="match status" value="1"/>
</dbReference>
<organism evidence="6 7">
    <name type="scientific">Lawsonibacter faecis</name>
    <dbReference type="NCBI Taxonomy" id="2763052"/>
    <lineage>
        <taxon>Bacteria</taxon>
        <taxon>Bacillati</taxon>
        <taxon>Bacillota</taxon>
        <taxon>Clostridia</taxon>
        <taxon>Eubacteriales</taxon>
        <taxon>Oscillospiraceae</taxon>
        <taxon>Lawsonibacter</taxon>
    </lineage>
</organism>
<sequence length="300" mass="32577">MSAQPPRRLALTVTPEQAGRKIDTLMRTGLGLSGTVIRRVKWLSDGILLDGVRVHTDVRPRAGQVLSVLVADGVRRSGIVPAAGALDIVYEDADILILNKAPGVPVHPGPGHFSDTIGNFLLDYYDKEGIQADFHPVHRLDKGTSGLLVVAKHPHAQEALKNALHTPDFRRFYLAVCEGVPQPPAGLIDAPIGSVPGSLIARRVAADGQPSRTRYETLRTAHDRALLRLELETGRTHQIRVHMAHLGHPLTGDFLYGTEDPALISRPALHSAQLRLLHPVTGKPMTFTLPLPADMARLVE</sequence>
<protein>
    <recommendedName>
        <fullName evidence="4">Pseudouridine synthase</fullName>
        <ecNumber evidence="4">5.4.99.-</ecNumber>
    </recommendedName>
</protein>
<comment type="catalytic activity">
    <reaction evidence="1 4">
        <text>a uridine in RNA = a pseudouridine in RNA</text>
        <dbReference type="Rhea" id="RHEA:48348"/>
        <dbReference type="Rhea" id="RHEA-COMP:12068"/>
        <dbReference type="Rhea" id="RHEA-COMP:12069"/>
        <dbReference type="ChEBI" id="CHEBI:65314"/>
        <dbReference type="ChEBI" id="CHEBI:65315"/>
    </reaction>
</comment>
<dbReference type="InterPro" id="IPR006145">
    <property type="entry name" value="PsdUridine_synth_RsuA/RluA"/>
</dbReference>
<dbReference type="GO" id="GO:0003723">
    <property type="term" value="F:RNA binding"/>
    <property type="evidence" value="ECO:0007669"/>
    <property type="project" value="InterPro"/>
</dbReference>
<dbReference type="InterPro" id="IPR006225">
    <property type="entry name" value="PsdUridine_synth_RluC/D"/>
</dbReference>
<dbReference type="GO" id="GO:0000455">
    <property type="term" value="P:enzyme-directed rRNA pseudouridine synthesis"/>
    <property type="evidence" value="ECO:0007669"/>
    <property type="project" value="TreeGrafter"/>
</dbReference>
<reference evidence="6" key="1">
    <citation type="submission" date="2020-08" db="EMBL/GenBank/DDBJ databases">
        <title>Genome public.</title>
        <authorList>
            <person name="Liu C."/>
            <person name="Sun Q."/>
        </authorList>
    </citation>
    <scope>NUCLEOTIDE SEQUENCE</scope>
    <source>
        <strain evidence="6">NSJ-52</strain>
    </source>
</reference>
<accession>A0A8J6MHG1</accession>
<comment type="function">
    <text evidence="4">Responsible for synthesis of pseudouridine from uracil.</text>
</comment>
<evidence type="ECO:0000256" key="3">
    <source>
        <dbReference type="PIRSR" id="PIRSR606225-1"/>
    </source>
</evidence>
<dbReference type="NCBIfam" id="TIGR00005">
    <property type="entry name" value="rluA_subfam"/>
    <property type="match status" value="1"/>
</dbReference>
<name>A0A8J6MHG1_9FIRM</name>
<comment type="caution">
    <text evidence="6">The sequence shown here is derived from an EMBL/GenBank/DDBJ whole genome shotgun (WGS) entry which is preliminary data.</text>
</comment>
<proteinExistence type="inferred from homology"/>
<dbReference type="PROSITE" id="PS01129">
    <property type="entry name" value="PSI_RLU"/>
    <property type="match status" value="1"/>
</dbReference>
<dbReference type="InterPro" id="IPR050188">
    <property type="entry name" value="RluA_PseudoU_synthase"/>
</dbReference>
<evidence type="ECO:0000256" key="4">
    <source>
        <dbReference type="RuleBase" id="RU362028"/>
    </source>
</evidence>
<dbReference type="CDD" id="cd02869">
    <property type="entry name" value="PseudoU_synth_RluA_like"/>
    <property type="match status" value="1"/>
</dbReference>
<feature type="domain" description="Pseudouridine synthase RsuA/RluA-like" evidence="5">
    <location>
        <begin position="94"/>
        <end position="245"/>
    </location>
</feature>
<dbReference type="Pfam" id="PF00849">
    <property type="entry name" value="PseudoU_synth_2"/>
    <property type="match status" value="1"/>
</dbReference>
<evidence type="ECO:0000313" key="7">
    <source>
        <dbReference type="Proteomes" id="UP000607645"/>
    </source>
</evidence>
<keyword evidence="7" id="KW-1185">Reference proteome</keyword>
<dbReference type="EMBL" id="JACOPQ010000018">
    <property type="protein sequence ID" value="MBC5738633.1"/>
    <property type="molecule type" value="Genomic_DNA"/>
</dbReference>
<evidence type="ECO:0000313" key="6">
    <source>
        <dbReference type="EMBL" id="MBC5738633.1"/>
    </source>
</evidence>
<dbReference type="AlphaFoldDB" id="A0A8J6MHG1"/>
<evidence type="ECO:0000259" key="5">
    <source>
        <dbReference type="Pfam" id="PF00849"/>
    </source>
</evidence>
<comment type="similarity">
    <text evidence="2 4">Belongs to the pseudouridine synthase RluA family.</text>
</comment>
<dbReference type="RefSeq" id="WP_173023914.1">
    <property type="nucleotide sequence ID" value="NZ_JACOPQ010000018.1"/>
</dbReference>
<evidence type="ECO:0000256" key="2">
    <source>
        <dbReference type="ARBA" id="ARBA00010876"/>
    </source>
</evidence>
<evidence type="ECO:0000256" key="1">
    <source>
        <dbReference type="ARBA" id="ARBA00000073"/>
    </source>
</evidence>
<dbReference type="InterPro" id="IPR020103">
    <property type="entry name" value="PsdUridine_synth_cat_dom_sf"/>
</dbReference>
<dbReference type="PANTHER" id="PTHR21600:SF87">
    <property type="entry name" value="RNA PSEUDOURIDYLATE SYNTHASE DOMAIN-CONTAINING PROTEIN 1"/>
    <property type="match status" value="1"/>
</dbReference>
<keyword evidence="4" id="KW-0413">Isomerase</keyword>
<dbReference type="Proteomes" id="UP000607645">
    <property type="component" value="Unassembled WGS sequence"/>
</dbReference>
<dbReference type="SUPFAM" id="SSF55120">
    <property type="entry name" value="Pseudouridine synthase"/>
    <property type="match status" value="1"/>
</dbReference>
<dbReference type="GO" id="GO:0009982">
    <property type="term" value="F:pseudouridine synthase activity"/>
    <property type="evidence" value="ECO:0007669"/>
    <property type="project" value="InterPro"/>
</dbReference>
<dbReference type="EC" id="5.4.99.-" evidence="4"/>
<dbReference type="Gene3D" id="3.30.2350.10">
    <property type="entry name" value="Pseudouridine synthase"/>
    <property type="match status" value="1"/>
</dbReference>
<feature type="active site" evidence="3">
    <location>
        <position position="141"/>
    </location>
</feature>
<dbReference type="InterPro" id="IPR006224">
    <property type="entry name" value="PsdUridine_synth_RluA-like_CS"/>
</dbReference>